<keyword evidence="4 6" id="KW-0472">Membrane</keyword>
<dbReference type="GO" id="GO:0008217">
    <property type="term" value="P:regulation of blood pressure"/>
    <property type="evidence" value="ECO:0007669"/>
    <property type="project" value="TreeGrafter"/>
</dbReference>
<feature type="region of interest" description="Disordered" evidence="5">
    <location>
        <begin position="141"/>
        <end position="168"/>
    </location>
</feature>
<protein>
    <submittedName>
        <fullName evidence="7">Angiotensin II receptor-associated protein</fullName>
    </submittedName>
</protein>
<dbReference type="Pfam" id="PF06396">
    <property type="entry name" value="AGTRAP"/>
    <property type="match status" value="1"/>
</dbReference>
<dbReference type="SMART" id="SM00805">
    <property type="entry name" value="AGTRAP"/>
    <property type="match status" value="1"/>
</dbReference>
<evidence type="ECO:0000256" key="2">
    <source>
        <dbReference type="ARBA" id="ARBA00022692"/>
    </source>
</evidence>
<feature type="transmembrane region" description="Helical" evidence="6">
    <location>
        <begin position="7"/>
        <end position="26"/>
    </location>
</feature>
<evidence type="ECO:0000256" key="5">
    <source>
        <dbReference type="SAM" id="MobiDB-lite"/>
    </source>
</evidence>
<evidence type="ECO:0000313" key="8">
    <source>
        <dbReference type="Proteomes" id="UP000694523"/>
    </source>
</evidence>
<dbReference type="Proteomes" id="UP000694523">
    <property type="component" value="Unplaced"/>
</dbReference>
<sequence length="168" mass="18612">MEIPAINLKAIVLVHWLLTVWGSMALWLPPSYSWGNFTVFALGVWAIAQRDSIDAVLMFLMGTVVTILTDIVHFGIYYPKHDLVIPDVLRFSAGMAILSLLLKPVSCFLSIKCTKSEEGTIMSTLGSRPCLKTVIATSPLTSKTRSQQVQQTPSTRPKTNLPRHTENV</sequence>
<feature type="compositionally biased region" description="Polar residues" evidence="5">
    <location>
        <begin position="141"/>
        <end position="158"/>
    </location>
</feature>
<keyword evidence="3 6" id="KW-1133">Transmembrane helix</keyword>
<evidence type="ECO:0000256" key="4">
    <source>
        <dbReference type="ARBA" id="ARBA00023136"/>
    </source>
</evidence>
<dbReference type="InterPro" id="IPR009436">
    <property type="entry name" value="AGTRAP"/>
</dbReference>
<dbReference type="Ensembl" id="ENSNMLT00000007926.1">
    <property type="protein sequence ID" value="ENSNMLP00000006954.1"/>
    <property type="gene ID" value="ENSNMLG00000005028.1"/>
</dbReference>
<proteinExistence type="predicted"/>
<keyword evidence="8" id="KW-1185">Reference proteome</keyword>
<dbReference type="GO" id="GO:0038166">
    <property type="term" value="P:angiotensin-activated signaling pathway"/>
    <property type="evidence" value="ECO:0007669"/>
    <property type="project" value="InterPro"/>
</dbReference>
<dbReference type="GO" id="GO:0005886">
    <property type="term" value="C:plasma membrane"/>
    <property type="evidence" value="ECO:0007669"/>
    <property type="project" value="TreeGrafter"/>
</dbReference>
<feature type="transmembrane region" description="Helical" evidence="6">
    <location>
        <begin position="55"/>
        <end position="77"/>
    </location>
</feature>
<reference evidence="7" key="1">
    <citation type="submission" date="2025-08" db="UniProtKB">
        <authorList>
            <consortium name="Ensembl"/>
        </authorList>
    </citation>
    <scope>IDENTIFICATION</scope>
</reference>
<feature type="transmembrane region" description="Helical" evidence="6">
    <location>
        <begin position="32"/>
        <end position="48"/>
    </location>
</feature>
<dbReference type="PANTHER" id="PTHR16521">
    <property type="entry name" value="TYPE-1 ANGIOTENSIN II RECEPTOR-ASSOCIATED PROTEIN"/>
    <property type="match status" value="1"/>
</dbReference>
<evidence type="ECO:0000313" key="7">
    <source>
        <dbReference type="Ensembl" id="ENSNMLP00000006954.1"/>
    </source>
</evidence>
<name>A0A8C6SLE0_9GOBI</name>
<keyword evidence="2 6" id="KW-0812">Transmembrane</keyword>
<organism evidence="7 8">
    <name type="scientific">Neogobius melanostomus</name>
    <name type="common">round goby</name>
    <dbReference type="NCBI Taxonomy" id="47308"/>
    <lineage>
        <taxon>Eukaryota</taxon>
        <taxon>Metazoa</taxon>
        <taxon>Chordata</taxon>
        <taxon>Craniata</taxon>
        <taxon>Vertebrata</taxon>
        <taxon>Euteleostomi</taxon>
        <taxon>Actinopterygii</taxon>
        <taxon>Neopterygii</taxon>
        <taxon>Teleostei</taxon>
        <taxon>Neoteleostei</taxon>
        <taxon>Acanthomorphata</taxon>
        <taxon>Gobiaria</taxon>
        <taxon>Gobiiformes</taxon>
        <taxon>Gobioidei</taxon>
        <taxon>Gobiidae</taxon>
        <taxon>Benthophilinae</taxon>
        <taxon>Neogobiini</taxon>
        <taxon>Neogobius</taxon>
    </lineage>
</organism>
<evidence type="ECO:0000256" key="6">
    <source>
        <dbReference type="SAM" id="Phobius"/>
    </source>
</evidence>
<evidence type="ECO:0000256" key="3">
    <source>
        <dbReference type="ARBA" id="ARBA00022989"/>
    </source>
</evidence>
<reference evidence="7" key="2">
    <citation type="submission" date="2025-09" db="UniProtKB">
        <authorList>
            <consortium name="Ensembl"/>
        </authorList>
    </citation>
    <scope>IDENTIFICATION</scope>
</reference>
<comment type="subcellular location">
    <subcellularLocation>
        <location evidence="1">Membrane</location>
        <topology evidence="1">Multi-pass membrane protein</topology>
    </subcellularLocation>
</comment>
<accession>A0A8C6SLE0</accession>
<dbReference type="AlphaFoldDB" id="A0A8C6SLE0"/>
<evidence type="ECO:0000256" key="1">
    <source>
        <dbReference type="ARBA" id="ARBA00004141"/>
    </source>
</evidence>
<dbReference type="PANTHER" id="PTHR16521:SF3">
    <property type="entry name" value="TYPE-1 ANGIOTENSIN II RECEPTOR-ASSOCIATED PROTEIN"/>
    <property type="match status" value="1"/>
</dbReference>